<reference evidence="1 2" key="1">
    <citation type="submission" date="2011-08" db="EMBL/GenBank/DDBJ databases">
        <authorList>
            <person name="Weinstock G."/>
            <person name="Sodergren E."/>
            <person name="Clifton S."/>
            <person name="Fulton L."/>
            <person name="Fulton B."/>
            <person name="Courtney L."/>
            <person name="Fronick C."/>
            <person name="Harrison M."/>
            <person name="Strong C."/>
            <person name="Farmer C."/>
            <person name="Delahaunty K."/>
            <person name="Markovic C."/>
            <person name="Hall O."/>
            <person name="Minx P."/>
            <person name="Tomlinson C."/>
            <person name="Mitreva M."/>
            <person name="Hou S."/>
            <person name="Chen J."/>
            <person name="Wollam A."/>
            <person name="Pepin K.H."/>
            <person name="Johnson M."/>
            <person name="Bhonagiri V."/>
            <person name="Zhang X."/>
            <person name="Suruliraj S."/>
            <person name="Warren W."/>
            <person name="Chinwalla A."/>
            <person name="Mardis E.R."/>
            <person name="Wilson R.K."/>
        </authorList>
    </citation>
    <scope>NUCLEOTIDE SEQUENCE [LARGE SCALE GENOMIC DNA]</scope>
    <source>
        <strain evidence="1 2">DP7</strain>
    </source>
</reference>
<sequence>MFRYRLYIAKIMPTCQIGDIRHSLSGLLRPLYPFPFPAITFVYTGQ</sequence>
<organism evidence="1 2">
    <name type="scientific">Desulfitobacterium hafniense DP7</name>
    <dbReference type="NCBI Taxonomy" id="537010"/>
    <lineage>
        <taxon>Bacteria</taxon>
        <taxon>Bacillati</taxon>
        <taxon>Bacillota</taxon>
        <taxon>Clostridia</taxon>
        <taxon>Eubacteriales</taxon>
        <taxon>Desulfitobacteriaceae</taxon>
        <taxon>Desulfitobacterium</taxon>
    </lineage>
</organism>
<dbReference type="AlphaFoldDB" id="G9XT38"/>
<dbReference type="Proteomes" id="UP000004416">
    <property type="component" value="Unassembled WGS sequence"/>
</dbReference>
<dbReference type="EMBL" id="AFZX01000106">
    <property type="protein sequence ID" value="EHL05215.1"/>
    <property type="molecule type" value="Genomic_DNA"/>
</dbReference>
<name>G9XT38_DESHA</name>
<gene>
    <name evidence="1" type="ORF">HMPREF0322_04144</name>
</gene>
<comment type="caution">
    <text evidence="1">The sequence shown here is derived from an EMBL/GenBank/DDBJ whole genome shotgun (WGS) entry which is preliminary data.</text>
</comment>
<evidence type="ECO:0000313" key="2">
    <source>
        <dbReference type="Proteomes" id="UP000004416"/>
    </source>
</evidence>
<proteinExistence type="predicted"/>
<accession>G9XT38</accession>
<protein>
    <submittedName>
        <fullName evidence="1">Uncharacterized protein</fullName>
    </submittedName>
</protein>
<dbReference type="HOGENOM" id="CLU_3182864_0_0_9"/>
<evidence type="ECO:0000313" key="1">
    <source>
        <dbReference type="EMBL" id="EHL05215.1"/>
    </source>
</evidence>